<gene>
    <name evidence="2" type="ORF">FHX44_118085</name>
</gene>
<accession>A0A561T4U4</accession>
<dbReference type="PANTHER" id="PTHR43433">
    <property type="entry name" value="HYDROLASE, ALPHA/BETA FOLD FAMILY PROTEIN"/>
    <property type="match status" value="1"/>
</dbReference>
<dbReference type="EMBL" id="VIWU01000001">
    <property type="protein sequence ID" value="TWF82140.1"/>
    <property type="molecule type" value="Genomic_DNA"/>
</dbReference>
<comment type="caution">
    <text evidence="2">The sequence shown here is derived from an EMBL/GenBank/DDBJ whole genome shotgun (WGS) entry which is preliminary data.</text>
</comment>
<dbReference type="InterPro" id="IPR029058">
    <property type="entry name" value="AB_hydrolase_fold"/>
</dbReference>
<dbReference type="SUPFAM" id="SSF53474">
    <property type="entry name" value="alpha/beta-Hydrolases"/>
    <property type="match status" value="1"/>
</dbReference>
<protein>
    <submittedName>
        <fullName evidence="2">Pimeloyl-ACP methyl ester carboxylesterase</fullName>
    </submittedName>
</protein>
<dbReference type="Proteomes" id="UP000321261">
    <property type="component" value="Unassembled WGS sequence"/>
</dbReference>
<name>A0A561T4U4_9PSEU</name>
<proteinExistence type="predicted"/>
<dbReference type="AlphaFoldDB" id="A0A561T4U4"/>
<reference evidence="2 3" key="1">
    <citation type="submission" date="2019-06" db="EMBL/GenBank/DDBJ databases">
        <title>Sequencing the genomes of 1000 actinobacteria strains.</title>
        <authorList>
            <person name="Klenk H.-P."/>
        </authorList>
    </citation>
    <scope>NUCLEOTIDE SEQUENCE [LARGE SCALE GENOMIC DNA]</scope>
    <source>
        <strain evidence="2 3">DSM 45671</strain>
    </source>
</reference>
<dbReference type="OrthoDB" id="495620at2"/>
<dbReference type="Gene3D" id="3.40.50.1820">
    <property type="entry name" value="alpha/beta hydrolase"/>
    <property type="match status" value="1"/>
</dbReference>
<dbReference type="RefSeq" id="WP_147260520.1">
    <property type="nucleotide sequence ID" value="NZ_VIWU01000001.1"/>
</dbReference>
<dbReference type="PANTHER" id="PTHR43433:SF10">
    <property type="entry name" value="AB HYDROLASE-1 DOMAIN-CONTAINING PROTEIN"/>
    <property type="match status" value="1"/>
</dbReference>
<dbReference type="InterPro" id="IPR000073">
    <property type="entry name" value="AB_hydrolase_1"/>
</dbReference>
<evidence type="ECO:0000259" key="1">
    <source>
        <dbReference type="Pfam" id="PF00561"/>
    </source>
</evidence>
<feature type="domain" description="AB hydrolase-1" evidence="1">
    <location>
        <begin position="21"/>
        <end position="128"/>
    </location>
</feature>
<dbReference type="GO" id="GO:0003824">
    <property type="term" value="F:catalytic activity"/>
    <property type="evidence" value="ECO:0007669"/>
    <property type="project" value="UniProtKB-ARBA"/>
</dbReference>
<evidence type="ECO:0000313" key="3">
    <source>
        <dbReference type="Proteomes" id="UP000321261"/>
    </source>
</evidence>
<dbReference type="InterPro" id="IPR050471">
    <property type="entry name" value="AB_hydrolase"/>
</dbReference>
<evidence type="ECO:0000313" key="2">
    <source>
        <dbReference type="EMBL" id="TWF82140.1"/>
    </source>
</evidence>
<organism evidence="2 3">
    <name type="scientific">Pseudonocardia hierapolitana</name>
    <dbReference type="NCBI Taxonomy" id="1128676"/>
    <lineage>
        <taxon>Bacteria</taxon>
        <taxon>Bacillati</taxon>
        <taxon>Actinomycetota</taxon>
        <taxon>Actinomycetes</taxon>
        <taxon>Pseudonocardiales</taxon>
        <taxon>Pseudonocardiaceae</taxon>
        <taxon>Pseudonocardia</taxon>
    </lineage>
</organism>
<sequence>MPTAVADGISTRYEVAGSGPPLLMFSPGGFDSTLESWRTVGIYRRLALLEQLSENYTCITFDRRESGRSGGRVERLTWSHYVAQAIGLLDHLGIERAHLMGGCVGCSTAAAMAVAHPERVRSMVLFSPAGGVKYRMKQHARFAQHLAHVEAHGLAGVVALVGETEQGFAADPRVGPWNSVVRTDPAFAEAYARLDPARYALVVNGTARLMFDRDTVPGAEPEDLLRLDVPALIVPGQDESHAPSAARYLQECLPRAAYWDVPVAEQTEQTAPARVLDFLDGR</sequence>
<dbReference type="Pfam" id="PF00561">
    <property type="entry name" value="Abhydrolase_1"/>
    <property type="match status" value="1"/>
</dbReference>
<keyword evidence="3" id="KW-1185">Reference proteome</keyword>